<dbReference type="InterPro" id="IPR036873">
    <property type="entry name" value="Rhodanese-like_dom_sf"/>
</dbReference>
<evidence type="ECO:0000256" key="2">
    <source>
        <dbReference type="ARBA" id="ARBA00022737"/>
    </source>
</evidence>
<evidence type="ECO:0000259" key="5">
    <source>
        <dbReference type="PROSITE" id="PS50206"/>
    </source>
</evidence>
<evidence type="ECO:0000313" key="6">
    <source>
        <dbReference type="Proteomes" id="UP000095287"/>
    </source>
</evidence>
<evidence type="ECO:0000256" key="3">
    <source>
        <dbReference type="SAM" id="MobiDB-lite"/>
    </source>
</evidence>
<dbReference type="Gene3D" id="3.40.250.10">
    <property type="entry name" value="Rhodanese-like domain"/>
    <property type="match status" value="2"/>
</dbReference>
<dbReference type="CDD" id="cd01448">
    <property type="entry name" value="TST_Repeat_1"/>
    <property type="match status" value="1"/>
</dbReference>
<dbReference type="Pfam" id="PF00581">
    <property type="entry name" value="Rhodanese"/>
    <property type="match status" value="2"/>
</dbReference>
<dbReference type="WBParaSite" id="L893_g20210.t1">
    <property type="protein sequence ID" value="L893_g20210.t1"/>
    <property type="gene ID" value="L893_g20210"/>
</dbReference>
<feature type="domain" description="Rhodanese" evidence="5">
    <location>
        <begin position="349"/>
        <end position="434"/>
    </location>
</feature>
<dbReference type="SUPFAM" id="SSF52821">
    <property type="entry name" value="Rhodanese/Cell cycle control phosphatase"/>
    <property type="match status" value="2"/>
</dbReference>
<keyword evidence="2" id="KW-0677">Repeat</keyword>
<dbReference type="InterPro" id="IPR001763">
    <property type="entry name" value="Rhodanese-like_dom"/>
</dbReference>
<dbReference type="CDD" id="cd01449">
    <property type="entry name" value="TST_Repeat_2"/>
    <property type="match status" value="1"/>
</dbReference>
<protein>
    <submittedName>
        <fullName evidence="7">Sulfurtransferase</fullName>
    </submittedName>
</protein>
<dbReference type="SMART" id="SM00450">
    <property type="entry name" value="RHOD"/>
    <property type="match status" value="2"/>
</dbReference>
<dbReference type="PANTHER" id="PTHR11364:SF30">
    <property type="entry name" value="RHODANESE DOMAIN-CONTAINING PROTEIN"/>
    <property type="match status" value="1"/>
</dbReference>
<dbReference type="InterPro" id="IPR045078">
    <property type="entry name" value="TST/MPST-like"/>
</dbReference>
<keyword evidence="4" id="KW-0472">Membrane</keyword>
<evidence type="ECO:0000256" key="4">
    <source>
        <dbReference type="SAM" id="Phobius"/>
    </source>
</evidence>
<dbReference type="PANTHER" id="PTHR11364">
    <property type="entry name" value="THIOSULFATE SULFERTANSFERASE"/>
    <property type="match status" value="1"/>
</dbReference>
<reference evidence="7" key="1">
    <citation type="submission" date="2016-11" db="UniProtKB">
        <authorList>
            <consortium name="WormBaseParasite"/>
        </authorList>
    </citation>
    <scope>IDENTIFICATION</scope>
</reference>
<proteinExistence type="predicted"/>
<feature type="domain" description="Rhodanese" evidence="5">
    <location>
        <begin position="193"/>
        <end position="287"/>
    </location>
</feature>
<dbReference type="PROSITE" id="PS50206">
    <property type="entry name" value="RHODANESE_3"/>
    <property type="match status" value="2"/>
</dbReference>
<evidence type="ECO:0000313" key="7">
    <source>
        <dbReference type="WBParaSite" id="L893_g20210.t1"/>
    </source>
</evidence>
<keyword evidence="4" id="KW-1133">Transmembrane helix</keyword>
<sequence>MRFERWRPAAAPQTRPYNTVQDNRFHQTEYEDPDYYYSCTPESVQTKTMEFPPPLPPLPPQATFDSGRILVNNGGKSSATSTLSPKGKSGRRNTKIYLFAACYTAVSLLLVVTIIGFFILRPPQTLFEPRSTVRPSPLIHTSEEGKIYTHSPSQAVSQQPRPVDRVIEANNLLTLIITKRKLCIFEASSDRIEYSRQLFREEHLEGARLLFFTNLSHSGVPVHPLQFQRYIRNLGVDSDCHVVLYDRGQQVWATYAFWIFTLFGHSKVSLLNGGFDEWKRNQLSSTQYRTESGPGAYVQRLGTFQSEWNSDVILTFDDVISNADTKIYDVVDAQTREEYEGQITGAIYGHIRSAVNIPVDDVYDFSENHWKNATKLSEIFESRGLNPSRPVIVYCSTSIRATAVWWTLMKLNYRAAIYFGSWSEWLIRAPDSLKITPDRHVPTFVNITDIHN</sequence>
<organism evidence="6 7">
    <name type="scientific">Steinernema glaseri</name>
    <dbReference type="NCBI Taxonomy" id="37863"/>
    <lineage>
        <taxon>Eukaryota</taxon>
        <taxon>Metazoa</taxon>
        <taxon>Ecdysozoa</taxon>
        <taxon>Nematoda</taxon>
        <taxon>Chromadorea</taxon>
        <taxon>Rhabditida</taxon>
        <taxon>Tylenchina</taxon>
        <taxon>Panagrolaimomorpha</taxon>
        <taxon>Strongyloidoidea</taxon>
        <taxon>Steinernematidae</taxon>
        <taxon>Steinernema</taxon>
    </lineage>
</organism>
<feature type="region of interest" description="Disordered" evidence="3">
    <location>
        <begin position="1"/>
        <end position="24"/>
    </location>
</feature>
<keyword evidence="1" id="KW-0808">Transferase</keyword>
<keyword evidence="4" id="KW-0812">Transmembrane</keyword>
<dbReference type="Proteomes" id="UP000095287">
    <property type="component" value="Unplaced"/>
</dbReference>
<name>A0A1I7YVR3_9BILA</name>
<accession>A0A1I7YVR3</accession>
<feature type="transmembrane region" description="Helical" evidence="4">
    <location>
        <begin position="96"/>
        <end position="120"/>
    </location>
</feature>
<dbReference type="GO" id="GO:0004792">
    <property type="term" value="F:thiosulfate-cyanide sulfurtransferase activity"/>
    <property type="evidence" value="ECO:0007669"/>
    <property type="project" value="TreeGrafter"/>
</dbReference>
<keyword evidence="6" id="KW-1185">Reference proteome</keyword>
<evidence type="ECO:0000256" key="1">
    <source>
        <dbReference type="ARBA" id="ARBA00022679"/>
    </source>
</evidence>
<dbReference type="GO" id="GO:0005739">
    <property type="term" value="C:mitochondrion"/>
    <property type="evidence" value="ECO:0007669"/>
    <property type="project" value="TreeGrafter"/>
</dbReference>
<dbReference type="AlphaFoldDB" id="A0A1I7YVR3"/>